<feature type="compositionally biased region" description="Basic and acidic residues" evidence="4">
    <location>
        <begin position="1"/>
        <end position="12"/>
    </location>
</feature>
<keyword evidence="3" id="KW-0418">Kinase</keyword>
<evidence type="ECO:0000256" key="4">
    <source>
        <dbReference type="SAM" id="MobiDB-lite"/>
    </source>
</evidence>
<keyword evidence="1" id="KW-0597">Phosphoprotein</keyword>
<organism evidence="6 7">
    <name type="scientific">Paenibacillus radicis</name>
    <name type="common">ex Xue et al. 2023</name>
    <dbReference type="NCBI Taxonomy" id="2972489"/>
    <lineage>
        <taxon>Bacteria</taxon>
        <taxon>Bacillati</taxon>
        <taxon>Bacillota</taxon>
        <taxon>Bacilli</taxon>
        <taxon>Bacillales</taxon>
        <taxon>Paenibacillaceae</taxon>
        <taxon>Paenibacillus</taxon>
    </lineage>
</organism>
<dbReference type="EMBL" id="JANQBD010000001">
    <property type="protein sequence ID" value="MCR8629582.1"/>
    <property type="molecule type" value="Genomic_DNA"/>
</dbReference>
<sequence length="214" mass="24774">MKSDRTKSEETAGKQSNLEHALDSEDAGVDPNLRLIRLFNHYRHDWMNEIQLLFGYVKLKKYDKLEDLMEKIKNKVQQESFISKLGNTELIVYLLSFQAEVKDLLLEIEMEREVHLNELPLDSQGLCRLLMGLIQVFKSSSVFKDDGLHSLVVKLIEKSDLLLIEMRYQGLIGAGILAAELEKVMFESIQTVKWDIQLLDERHAAMYIEVPFCT</sequence>
<reference evidence="6 7" key="1">
    <citation type="submission" date="2022-08" db="EMBL/GenBank/DDBJ databases">
        <title>Paenibacillus endoradicis sp. nov., Paenibacillus radicibacter sp. nov and Paenibacillus pararadicis sp. nov., three cold-adapted plant growth-promoting bacteria isolated from root of Larix gmelinii in Great Khingan.</title>
        <authorList>
            <person name="Xue H."/>
        </authorList>
    </citation>
    <scope>NUCLEOTIDE SEQUENCE [LARGE SCALE GENOMIC DNA]</scope>
    <source>
        <strain evidence="6 7">N5-1-1-5</strain>
    </source>
</reference>
<dbReference type="InterPro" id="IPR039506">
    <property type="entry name" value="SPOB_a"/>
</dbReference>
<dbReference type="InterPro" id="IPR016120">
    <property type="entry name" value="Sig_transdc_His_kin_SpoOB"/>
</dbReference>
<comment type="caution">
    <text evidence="6">The sequence shown here is derived from an EMBL/GenBank/DDBJ whole genome shotgun (WGS) entry which is preliminary data.</text>
</comment>
<keyword evidence="2" id="KW-0808">Transferase</keyword>
<keyword evidence="7" id="KW-1185">Reference proteome</keyword>
<feature type="region of interest" description="Disordered" evidence="4">
    <location>
        <begin position="1"/>
        <end position="23"/>
    </location>
</feature>
<protein>
    <submittedName>
        <fullName evidence="6">Spo0B domain-containing protein</fullName>
    </submittedName>
</protein>
<gene>
    <name evidence="6" type="ORF">NV381_00065</name>
</gene>
<dbReference type="Proteomes" id="UP001300012">
    <property type="component" value="Unassembled WGS sequence"/>
</dbReference>
<evidence type="ECO:0000256" key="2">
    <source>
        <dbReference type="ARBA" id="ARBA00022679"/>
    </source>
</evidence>
<name>A0ABT1Y8Q0_9BACL</name>
<evidence type="ECO:0000313" key="7">
    <source>
        <dbReference type="Proteomes" id="UP001300012"/>
    </source>
</evidence>
<proteinExistence type="predicted"/>
<accession>A0ABT1Y8Q0</accession>
<dbReference type="RefSeq" id="WP_258211212.1">
    <property type="nucleotide sequence ID" value="NZ_JANQBD010000001.1"/>
</dbReference>
<evidence type="ECO:0000259" key="5">
    <source>
        <dbReference type="Pfam" id="PF14689"/>
    </source>
</evidence>
<feature type="domain" description="SpoOB alpha-helical" evidence="5">
    <location>
        <begin position="35"/>
        <end position="85"/>
    </location>
</feature>
<dbReference type="Pfam" id="PF14689">
    <property type="entry name" value="SPOB_a"/>
    <property type="match status" value="1"/>
</dbReference>
<evidence type="ECO:0000256" key="1">
    <source>
        <dbReference type="ARBA" id="ARBA00022553"/>
    </source>
</evidence>
<evidence type="ECO:0000313" key="6">
    <source>
        <dbReference type="EMBL" id="MCR8629582.1"/>
    </source>
</evidence>
<evidence type="ECO:0000256" key="3">
    <source>
        <dbReference type="ARBA" id="ARBA00022777"/>
    </source>
</evidence>
<dbReference type="Gene3D" id="1.10.287.130">
    <property type="match status" value="1"/>
</dbReference>
<dbReference type="SUPFAM" id="SSF55890">
    <property type="entry name" value="Sporulation response regulatory protein Spo0B"/>
    <property type="match status" value="1"/>
</dbReference>